<gene>
    <name evidence="3" type="ORF">DW228_14205</name>
</gene>
<keyword evidence="2" id="KW-0012">Acyltransferase</keyword>
<dbReference type="PROSITE" id="PS51186">
    <property type="entry name" value="GNAT"/>
    <property type="match status" value="1"/>
</dbReference>
<keyword evidence="1 3" id="KW-0808">Transferase</keyword>
<dbReference type="Proteomes" id="UP000266644">
    <property type="component" value="Unassembled WGS sequence"/>
</dbReference>
<evidence type="ECO:0000313" key="4">
    <source>
        <dbReference type="Proteomes" id="UP000266644"/>
    </source>
</evidence>
<name>A0A396C0J8_BACFG</name>
<dbReference type="AlphaFoldDB" id="A0A396C0J8"/>
<dbReference type="RefSeq" id="WP_032543206.1">
    <property type="nucleotide sequence ID" value="NZ_CABJEQ010000004.1"/>
</dbReference>
<protein>
    <submittedName>
        <fullName evidence="3">GNAT family N-acetyltransferase</fullName>
    </submittedName>
</protein>
<evidence type="ECO:0000256" key="1">
    <source>
        <dbReference type="ARBA" id="ARBA00022679"/>
    </source>
</evidence>
<dbReference type="CDD" id="cd04301">
    <property type="entry name" value="NAT_SF"/>
    <property type="match status" value="1"/>
</dbReference>
<dbReference type="Gene3D" id="3.40.630.30">
    <property type="match status" value="1"/>
</dbReference>
<dbReference type="InterPro" id="IPR000182">
    <property type="entry name" value="GNAT_dom"/>
</dbReference>
<dbReference type="Pfam" id="PF13673">
    <property type="entry name" value="Acetyltransf_10"/>
    <property type="match status" value="1"/>
</dbReference>
<dbReference type="SUPFAM" id="SSF55729">
    <property type="entry name" value="Acyl-CoA N-acyltransferases (Nat)"/>
    <property type="match status" value="1"/>
</dbReference>
<organism evidence="3 4">
    <name type="scientific">Bacteroides fragilis</name>
    <dbReference type="NCBI Taxonomy" id="817"/>
    <lineage>
        <taxon>Bacteria</taxon>
        <taxon>Pseudomonadati</taxon>
        <taxon>Bacteroidota</taxon>
        <taxon>Bacteroidia</taxon>
        <taxon>Bacteroidales</taxon>
        <taxon>Bacteroidaceae</taxon>
        <taxon>Bacteroides</taxon>
    </lineage>
</organism>
<dbReference type="EMBL" id="QRJE01000022">
    <property type="protein sequence ID" value="RHH09722.1"/>
    <property type="molecule type" value="Genomic_DNA"/>
</dbReference>
<accession>A0A396C0J8</accession>
<dbReference type="PANTHER" id="PTHR43800:SF1">
    <property type="entry name" value="PEPTIDYL-LYSINE N-ACETYLTRANSFERASE YJAB"/>
    <property type="match status" value="1"/>
</dbReference>
<sequence length="148" mass="16767">MVTINPDRTDTLIEALTTLWEASVRCTHHFLTENDIQKLTLFVKTGLSGIETLVVASENHKPIAFMGIEAGKIEMLFVSPDYFGKGVGKQLAELAISQYEVQYVDVNEQNQQAIGFYEHIGFEVFERTEVDEQGNPFPILKMKLNDDR</sequence>
<reference evidence="3 4" key="1">
    <citation type="submission" date="2018-08" db="EMBL/GenBank/DDBJ databases">
        <title>A genome reference for cultivated species of the human gut microbiota.</title>
        <authorList>
            <person name="Zou Y."/>
            <person name="Xue W."/>
            <person name="Luo G."/>
        </authorList>
    </citation>
    <scope>NUCLEOTIDE SEQUENCE [LARGE SCALE GENOMIC DNA]</scope>
    <source>
        <strain evidence="3 4">AM18-6</strain>
    </source>
</reference>
<dbReference type="GO" id="GO:0016747">
    <property type="term" value="F:acyltransferase activity, transferring groups other than amino-acyl groups"/>
    <property type="evidence" value="ECO:0007669"/>
    <property type="project" value="InterPro"/>
</dbReference>
<evidence type="ECO:0000256" key="2">
    <source>
        <dbReference type="ARBA" id="ARBA00023315"/>
    </source>
</evidence>
<dbReference type="InterPro" id="IPR016181">
    <property type="entry name" value="Acyl_CoA_acyltransferase"/>
</dbReference>
<proteinExistence type="predicted"/>
<evidence type="ECO:0000313" key="3">
    <source>
        <dbReference type="EMBL" id="RHH09722.1"/>
    </source>
</evidence>
<dbReference type="PANTHER" id="PTHR43800">
    <property type="entry name" value="PEPTIDYL-LYSINE N-ACETYLTRANSFERASE YJAB"/>
    <property type="match status" value="1"/>
</dbReference>
<comment type="caution">
    <text evidence="3">The sequence shown here is derived from an EMBL/GenBank/DDBJ whole genome shotgun (WGS) entry which is preliminary data.</text>
</comment>